<gene>
    <name evidence="3" type="primary">omp640</name>
</gene>
<evidence type="ECO:0000256" key="2">
    <source>
        <dbReference type="SAM" id="Coils"/>
    </source>
</evidence>
<dbReference type="AlphaFoldDB" id="A0A1M4NGB3"/>
<dbReference type="GO" id="GO:0015562">
    <property type="term" value="F:efflux transmembrane transporter activity"/>
    <property type="evidence" value="ECO:0007669"/>
    <property type="project" value="InterPro"/>
</dbReference>
<evidence type="ECO:0000256" key="1">
    <source>
        <dbReference type="ARBA" id="ARBA00007613"/>
    </source>
</evidence>
<feature type="coiled-coil region" evidence="2">
    <location>
        <begin position="330"/>
        <end position="357"/>
    </location>
</feature>
<dbReference type="RefSeq" id="WP_199766916.1">
    <property type="nucleotide sequence ID" value="NZ_FZKX01000028.1"/>
</dbReference>
<dbReference type="SUPFAM" id="SSF56954">
    <property type="entry name" value="Outer membrane efflux proteins (OEP)"/>
    <property type="match status" value="1"/>
</dbReference>
<name>A0A1M4NGB3_HELFE</name>
<dbReference type="InterPro" id="IPR010131">
    <property type="entry name" value="MdtP/NodT-like"/>
</dbReference>
<keyword evidence="2" id="KW-0175">Coiled coil</keyword>
<organism evidence="3">
    <name type="scientific">Helicobacter felis</name>
    <dbReference type="NCBI Taxonomy" id="214"/>
    <lineage>
        <taxon>Bacteria</taxon>
        <taxon>Pseudomonadati</taxon>
        <taxon>Campylobacterota</taxon>
        <taxon>Epsilonproteobacteria</taxon>
        <taxon>Campylobacterales</taxon>
        <taxon>Helicobacteraceae</taxon>
        <taxon>Helicobacter</taxon>
    </lineage>
</organism>
<dbReference type="PANTHER" id="PTHR30203:SF23">
    <property type="entry name" value="OUTER MEMBRANE EFFLUX PROTEIN"/>
    <property type="match status" value="1"/>
</dbReference>
<dbReference type="EMBL" id="LT633066">
    <property type="protein sequence ID" value="SFZ71148.1"/>
    <property type="molecule type" value="Genomic_DNA"/>
</dbReference>
<dbReference type="Pfam" id="PF02321">
    <property type="entry name" value="OEP"/>
    <property type="match status" value="1"/>
</dbReference>
<dbReference type="Gene3D" id="1.20.1600.10">
    <property type="entry name" value="Outer membrane efflux proteins (OEP)"/>
    <property type="match status" value="1"/>
</dbReference>
<protein>
    <submittedName>
        <fullName evidence="3">OMP640</fullName>
    </submittedName>
</protein>
<sequence length="417" mass="47286">MRLRALIWGVLFMLGGLKAWHSETSLESVSVSAPLPNKRLDLPSIYNKFLHKNAKIASLQAQIESLQAQAKATARWDNPILYVGYNNADVSNFFILDSSFMQSISVGLSQKFDVNAKRHTQAQVLDLERQKKLFELQKLKQDIAIGVLTNAIQVYKNTQKLALLKEALNNLENLLYNAQHASNPDLIAIAKIEVLKSQLEIKQNDLQDALEDNKINISELTFDQSDLLSLAPQNMALDNTQELQNIMASNYDIKIARLQDAQARKNITLAKKSFLEDINVTANYLFRQRIFDMFTIGVAIPLPIYGKQSNTLQQRKQEHLIALNNIDNTINQVRHRAKKLFKKMAQLQKNLSSIETILKASGRIVHIYEKNLISASGDYNTYYNAFNDEINIKLSKIDTLSELNTTYLALENLKGLP</sequence>
<feature type="coiled-coil region" evidence="2">
    <location>
        <begin position="161"/>
        <end position="212"/>
    </location>
</feature>
<dbReference type="InterPro" id="IPR003423">
    <property type="entry name" value="OMP_efflux"/>
</dbReference>
<evidence type="ECO:0000313" key="3">
    <source>
        <dbReference type="EMBL" id="SFZ71148.1"/>
    </source>
</evidence>
<accession>A0A1M4NGB3</accession>
<reference evidence="3" key="1">
    <citation type="submission" date="2016-10" db="EMBL/GenBank/DDBJ databases">
        <title>Proteomic and phylogenetic analysis of the outer membrane protein repertoire of gastric Helicobacter species.</title>
        <authorList>
            <person name="Joosten M."/>
        </authorList>
    </citation>
    <scope>NUCLEOTIDE SEQUENCE</scope>
    <source>
        <strain evidence="3">CS7</strain>
    </source>
</reference>
<dbReference type="PANTHER" id="PTHR30203">
    <property type="entry name" value="OUTER MEMBRANE CATION EFFLUX PROTEIN"/>
    <property type="match status" value="1"/>
</dbReference>
<proteinExistence type="inferred from homology"/>
<comment type="similarity">
    <text evidence="1">Belongs to the outer membrane factor (OMF) (TC 1.B.17) family.</text>
</comment>